<protein>
    <submittedName>
        <fullName evidence="1">Uncharacterized protein</fullName>
    </submittedName>
</protein>
<name>A0A0J8RWZ1_COCIT</name>
<gene>
    <name evidence="1" type="ORF">CIHG_06985</name>
</gene>
<organism evidence="1 2">
    <name type="scientific">Coccidioides immitis H538.4</name>
    <dbReference type="NCBI Taxonomy" id="396776"/>
    <lineage>
        <taxon>Eukaryota</taxon>
        <taxon>Fungi</taxon>
        <taxon>Dikarya</taxon>
        <taxon>Ascomycota</taxon>
        <taxon>Pezizomycotina</taxon>
        <taxon>Eurotiomycetes</taxon>
        <taxon>Eurotiomycetidae</taxon>
        <taxon>Onygenales</taxon>
        <taxon>Onygenaceae</taxon>
        <taxon>Coccidioides</taxon>
    </lineage>
</organism>
<dbReference type="AlphaFoldDB" id="A0A0J8RWZ1"/>
<proteinExistence type="predicted"/>
<accession>A0A0J8RWZ1</accession>
<dbReference type="Proteomes" id="UP000054563">
    <property type="component" value="Unassembled WGS sequence"/>
</dbReference>
<reference evidence="2" key="1">
    <citation type="journal article" date="2010" name="Genome Res.">
        <title>Population genomic sequencing of Coccidioides fungi reveals recent hybridization and transposon control.</title>
        <authorList>
            <person name="Neafsey D.E."/>
            <person name="Barker B.M."/>
            <person name="Sharpton T.J."/>
            <person name="Stajich J.E."/>
            <person name="Park D.J."/>
            <person name="Whiston E."/>
            <person name="Hung C.-Y."/>
            <person name="McMahan C."/>
            <person name="White J."/>
            <person name="Sykes S."/>
            <person name="Heiman D."/>
            <person name="Young S."/>
            <person name="Zeng Q."/>
            <person name="Abouelleil A."/>
            <person name="Aftuck L."/>
            <person name="Bessette D."/>
            <person name="Brown A."/>
            <person name="FitzGerald M."/>
            <person name="Lui A."/>
            <person name="Macdonald J.P."/>
            <person name="Priest M."/>
            <person name="Orbach M.J."/>
            <person name="Galgiani J.N."/>
            <person name="Kirkland T.N."/>
            <person name="Cole G.T."/>
            <person name="Birren B.W."/>
            <person name="Henn M.R."/>
            <person name="Taylor J.W."/>
            <person name="Rounsley S.D."/>
        </authorList>
    </citation>
    <scope>NUCLEOTIDE SEQUENCE [LARGE SCALE GENOMIC DNA]</scope>
    <source>
        <strain evidence="2">H538.4</strain>
    </source>
</reference>
<dbReference type="VEuPathDB" id="FungiDB:CIHG_06985"/>
<evidence type="ECO:0000313" key="1">
    <source>
        <dbReference type="EMBL" id="KMU89312.1"/>
    </source>
</evidence>
<sequence>MASGITGIAIAPPISNSCKAVFTFEIRVGLTTADGREKSQYRAMVFGGGSEIHLCIKGFPTAKAAADAIKIERTRNCRFHSKANHSHSHKYLVGHGVNYGANNRLLPEPSSNISINQVGYGCESMSSRLAESSVDRDHTVKHGPSQRTTKTTIAFDSEKAESRRLSENAAAAGEKIDQHAMLQVTRGGAPFHAWFQTGAFAPDQWSSQSFSFSDFNCRFFNKTLPL</sequence>
<evidence type="ECO:0000313" key="2">
    <source>
        <dbReference type="Proteomes" id="UP000054563"/>
    </source>
</evidence>
<dbReference type="EMBL" id="DS017011">
    <property type="protein sequence ID" value="KMU89312.1"/>
    <property type="molecule type" value="Genomic_DNA"/>
</dbReference>